<keyword evidence="1" id="KW-1185">Reference proteome</keyword>
<evidence type="ECO:0000313" key="1">
    <source>
        <dbReference type="Proteomes" id="UP000887565"/>
    </source>
</evidence>
<dbReference type="WBParaSite" id="nRc.2.0.1.t48322-RA">
    <property type="protein sequence ID" value="nRc.2.0.1.t48322-RA"/>
    <property type="gene ID" value="nRc.2.0.1.g48322"/>
</dbReference>
<protein>
    <submittedName>
        <fullName evidence="2">Uncharacterized protein</fullName>
    </submittedName>
</protein>
<sequence>MVYKAFPDKKKRWCNRDITSDEDEVVIDEDLENITYEEEEEEEEEEEKHSIIFQMKKKELY</sequence>
<accession>A0A915LBT9</accession>
<organism evidence="1 2">
    <name type="scientific">Romanomermis culicivorax</name>
    <name type="common">Nematode worm</name>
    <dbReference type="NCBI Taxonomy" id="13658"/>
    <lineage>
        <taxon>Eukaryota</taxon>
        <taxon>Metazoa</taxon>
        <taxon>Ecdysozoa</taxon>
        <taxon>Nematoda</taxon>
        <taxon>Enoplea</taxon>
        <taxon>Dorylaimia</taxon>
        <taxon>Mermithida</taxon>
        <taxon>Mermithoidea</taxon>
        <taxon>Mermithidae</taxon>
        <taxon>Romanomermis</taxon>
    </lineage>
</organism>
<proteinExistence type="predicted"/>
<dbReference type="Proteomes" id="UP000887565">
    <property type="component" value="Unplaced"/>
</dbReference>
<reference evidence="2" key="1">
    <citation type="submission" date="2022-11" db="UniProtKB">
        <authorList>
            <consortium name="WormBaseParasite"/>
        </authorList>
    </citation>
    <scope>IDENTIFICATION</scope>
</reference>
<name>A0A915LBT9_ROMCU</name>
<evidence type="ECO:0000313" key="2">
    <source>
        <dbReference type="WBParaSite" id="nRc.2.0.1.t48322-RA"/>
    </source>
</evidence>
<dbReference type="AlphaFoldDB" id="A0A915LBT9"/>